<evidence type="ECO:0000256" key="5">
    <source>
        <dbReference type="ARBA" id="ARBA00023273"/>
    </source>
</evidence>
<dbReference type="Pfam" id="PF22544">
    <property type="entry name" value="HYDIN_VesB_CFA65-like_Ig"/>
    <property type="match status" value="1"/>
</dbReference>
<keyword evidence="8" id="KW-1185">Reference proteome</keyword>
<evidence type="ECO:0000256" key="3">
    <source>
        <dbReference type="ARBA" id="ARBA00022490"/>
    </source>
</evidence>
<evidence type="ECO:0000256" key="4">
    <source>
        <dbReference type="ARBA" id="ARBA00023069"/>
    </source>
</evidence>
<dbReference type="GO" id="GO:0005930">
    <property type="term" value="C:axoneme"/>
    <property type="evidence" value="ECO:0007669"/>
    <property type="project" value="TreeGrafter"/>
</dbReference>
<dbReference type="Proteomes" id="UP000000715">
    <property type="component" value="Unplaced"/>
</dbReference>
<feature type="region of interest" description="Disordered" evidence="6">
    <location>
        <begin position="45"/>
        <end position="64"/>
    </location>
</feature>
<evidence type="ECO:0000313" key="9">
    <source>
        <dbReference type="RefSeq" id="XP_044935279.1"/>
    </source>
</evidence>
<dbReference type="RefSeq" id="XP_044935279.1">
    <property type="nucleotide sequence ID" value="XM_045079344.1"/>
</dbReference>
<evidence type="ECO:0000259" key="7">
    <source>
        <dbReference type="Pfam" id="PF22544"/>
    </source>
</evidence>
<dbReference type="OrthoDB" id="442692at2759"/>
<comment type="subcellular location">
    <subcellularLocation>
        <location evidence="1">Cell projection</location>
        <location evidence="1">Cilium</location>
    </subcellularLocation>
    <subcellularLocation>
        <location evidence="2">Cytoplasm</location>
    </subcellularLocation>
</comment>
<name>A0A8U0S606_MUSPF</name>
<dbReference type="PANTHER" id="PTHR23053:SF0">
    <property type="entry name" value="HYDROCEPHALUS-INDUCING PROTEIN HOMOLOG"/>
    <property type="match status" value="1"/>
</dbReference>
<keyword evidence="3" id="KW-0963">Cytoplasm</keyword>
<dbReference type="InterPro" id="IPR013783">
    <property type="entry name" value="Ig-like_fold"/>
</dbReference>
<dbReference type="InterPro" id="IPR033305">
    <property type="entry name" value="Hydin-like"/>
</dbReference>
<sequence length="197" mass="21600">KVIPGLILIQLKSRCTLLNPLEPGSNQHTFTVTFQLRIKIMHAKSRMERQPGSGQNQHGGGREIRLPLRIRGEGMGPKIHFNFEMLDIGKVFIGSVHCYEAILSNKGSIDALFNVIPPTSALGTCFVFSPREGIIEPNGVQAVQISFSSAILGHFEEVFLINVNGSPEPVKLTIRGCVIGPTFHFNVPALHFGDVSF</sequence>
<proteinExistence type="predicted"/>
<organism evidence="8 9">
    <name type="scientific">Mustela putorius furo</name>
    <name type="common">European domestic ferret</name>
    <name type="synonym">Mustela furo</name>
    <dbReference type="NCBI Taxonomy" id="9669"/>
    <lineage>
        <taxon>Eukaryota</taxon>
        <taxon>Metazoa</taxon>
        <taxon>Chordata</taxon>
        <taxon>Craniata</taxon>
        <taxon>Vertebrata</taxon>
        <taxon>Euteleostomi</taxon>
        <taxon>Mammalia</taxon>
        <taxon>Eutheria</taxon>
        <taxon>Laurasiatheria</taxon>
        <taxon>Carnivora</taxon>
        <taxon>Caniformia</taxon>
        <taxon>Musteloidea</taxon>
        <taxon>Mustelidae</taxon>
        <taxon>Mustelinae</taxon>
        <taxon>Mustela</taxon>
    </lineage>
</organism>
<feature type="non-terminal residue" evidence="9">
    <location>
        <position position="197"/>
    </location>
</feature>
<reference evidence="9" key="1">
    <citation type="submission" date="2025-08" db="UniProtKB">
        <authorList>
            <consortium name="RefSeq"/>
        </authorList>
    </citation>
    <scope>IDENTIFICATION</scope>
    <source>
        <tissue evidence="9">Brain</tissue>
    </source>
</reference>
<dbReference type="GeneID" id="123391846"/>
<dbReference type="InterPro" id="IPR053879">
    <property type="entry name" value="HYDIN_VesB_CFA65-like_Ig"/>
</dbReference>
<evidence type="ECO:0000313" key="8">
    <source>
        <dbReference type="Proteomes" id="UP000000715"/>
    </source>
</evidence>
<gene>
    <name evidence="9" type="primary">LOC123391846</name>
</gene>
<keyword evidence="4" id="KW-0969">Cilium</keyword>
<dbReference type="PANTHER" id="PTHR23053">
    <property type="entry name" value="DLEC1 DELETED IN LUNG AND ESOPHAGEAL CANCER 1"/>
    <property type="match status" value="1"/>
</dbReference>
<protein>
    <submittedName>
        <fullName evidence="9">Hydrocephalus-inducing protein homolog</fullName>
    </submittedName>
</protein>
<dbReference type="AlphaFoldDB" id="A0A8U0S606"/>
<dbReference type="GO" id="GO:1904158">
    <property type="term" value="P:axonemal central apparatus assembly"/>
    <property type="evidence" value="ECO:0007669"/>
    <property type="project" value="TreeGrafter"/>
</dbReference>
<evidence type="ECO:0000256" key="6">
    <source>
        <dbReference type="SAM" id="MobiDB-lite"/>
    </source>
</evidence>
<dbReference type="Gene3D" id="2.60.40.10">
    <property type="entry name" value="Immunoglobulins"/>
    <property type="match status" value="1"/>
</dbReference>
<evidence type="ECO:0000256" key="2">
    <source>
        <dbReference type="ARBA" id="ARBA00004496"/>
    </source>
</evidence>
<accession>A0A8U0S606</accession>
<feature type="non-terminal residue" evidence="9">
    <location>
        <position position="1"/>
    </location>
</feature>
<feature type="domain" description="HYDIN/VesB/CFA65-like Ig-like" evidence="7">
    <location>
        <begin position="77"/>
        <end position="177"/>
    </location>
</feature>
<evidence type="ECO:0000256" key="1">
    <source>
        <dbReference type="ARBA" id="ARBA00004138"/>
    </source>
</evidence>
<keyword evidence="5" id="KW-0966">Cell projection</keyword>
<dbReference type="GO" id="GO:0003341">
    <property type="term" value="P:cilium movement"/>
    <property type="evidence" value="ECO:0007669"/>
    <property type="project" value="TreeGrafter"/>
</dbReference>